<evidence type="ECO:0000313" key="12">
    <source>
        <dbReference type="Proteomes" id="UP001417504"/>
    </source>
</evidence>
<dbReference type="EMBL" id="JBBNAE010000002">
    <property type="protein sequence ID" value="KAK9145469.1"/>
    <property type="molecule type" value="Genomic_DNA"/>
</dbReference>
<evidence type="ECO:0000256" key="1">
    <source>
        <dbReference type="ARBA" id="ARBA00005184"/>
    </source>
</evidence>
<dbReference type="InterPro" id="IPR000070">
    <property type="entry name" value="Pectinesterase_cat"/>
</dbReference>
<proteinExistence type="inferred from homology"/>
<accession>A0AAP0K5D6</accession>
<gene>
    <name evidence="11" type="ORF">Sjap_005372</name>
</gene>
<dbReference type="GO" id="GO:0042545">
    <property type="term" value="P:cell wall modification"/>
    <property type="evidence" value="ECO:0007669"/>
    <property type="project" value="UniProtKB-UniRule"/>
</dbReference>
<feature type="transmembrane region" description="Helical" evidence="9">
    <location>
        <begin position="38"/>
        <end position="62"/>
    </location>
</feature>
<evidence type="ECO:0000256" key="2">
    <source>
        <dbReference type="ARBA" id="ARBA00006027"/>
    </source>
</evidence>
<dbReference type="PANTHER" id="PTHR31707">
    <property type="entry name" value="PECTINESTERASE"/>
    <property type="match status" value="1"/>
</dbReference>
<dbReference type="NCBIfam" id="TIGR01614">
    <property type="entry name" value="PME_inhib"/>
    <property type="match status" value="1"/>
</dbReference>
<keyword evidence="4 7" id="KW-0378">Hydrolase</keyword>
<keyword evidence="12" id="KW-1185">Reference proteome</keyword>
<evidence type="ECO:0000256" key="7">
    <source>
        <dbReference type="RuleBase" id="RU000589"/>
    </source>
</evidence>
<dbReference type="InterPro" id="IPR011050">
    <property type="entry name" value="Pectin_lyase_fold/virulence"/>
</dbReference>
<name>A0AAP0K5D6_9MAGN</name>
<dbReference type="GO" id="GO:0030599">
    <property type="term" value="F:pectinesterase activity"/>
    <property type="evidence" value="ECO:0007669"/>
    <property type="project" value="UniProtKB-UniRule"/>
</dbReference>
<evidence type="ECO:0000256" key="4">
    <source>
        <dbReference type="ARBA" id="ARBA00022801"/>
    </source>
</evidence>
<evidence type="ECO:0000256" key="5">
    <source>
        <dbReference type="ARBA" id="ARBA00023085"/>
    </source>
</evidence>
<feature type="active site" evidence="6">
    <location>
        <position position="450"/>
    </location>
</feature>
<dbReference type="SUPFAM" id="SSF101148">
    <property type="entry name" value="Plant invertase/pectin methylesterase inhibitor"/>
    <property type="match status" value="1"/>
</dbReference>
<organism evidence="11 12">
    <name type="scientific">Stephania japonica</name>
    <dbReference type="NCBI Taxonomy" id="461633"/>
    <lineage>
        <taxon>Eukaryota</taxon>
        <taxon>Viridiplantae</taxon>
        <taxon>Streptophyta</taxon>
        <taxon>Embryophyta</taxon>
        <taxon>Tracheophyta</taxon>
        <taxon>Spermatophyta</taxon>
        <taxon>Magnoliopsida</taxon>
        <taxon>Ranunculales</taxon>
        <taxon>Menispermaceae</taxon>
        <taxon>Menispermoideae</taxon>
        <taxon>Cissampelideae</taxon>
        <taxon>Stephania</taxon>
    </lineage>
</organism>
<comment type="similarity">
    <text evidence="3">In the C-terminal section; belongs to the pectinesterase family.</text>
</comment>
<evidence type="ECO:0000256" key="9">
    <source>
        <dbReference type="SAM" id="Phobius"/>
    </source>
</evidence>
<protein>
    <recommendedName>
        <fullName evidence="7">Pectinesterase</fullName>
        <ecNumber evidence="7">3.1.1.11</ecNumber>
    </recommendedName>
</protein>
<keyword evidence="5 7" id="KW-0063">Aspartyl esterase</keyword>
<comment type="catalytic activity">
    <reaction evidence="7">
        <text>[(1-&gt;4)-alpha-D-galacturonosyl methyl ester](n) + n H2O = [(1-&gt;4)-alpha-D-galacturonosyl](n) + n methanol + n H(+)</text>
        <dbReference type="Rhea" id="RHEA:22380"/>
        <dbReference type="Rhea" id="RHEA-COMP:14570"/>
        <dbReference type="Rhea" id="RHEA-COMP:14573"/>
        <dbReference type="ChEBI" id="CHEBI:15377"/>
        <dbReference type="ChEBI" id="CHEBI:15378"/>
        <dbReference type="ChEBI" id="CHEBI:17790"/>
        <dbReference type="ChEBI" id="CHEBI:140522"/>
        <dbReference type="ChEBI" id="CHEBI:140523"/>
        <dbReference type="EC" id="3.1.1.11"/>
    </reaction>
</comment>
<comment type="caution">
    <text evidence="11">The sequence shown here is derived from an EMBL/GenBank/DDBJ whole genome shotgun (WGS) entry which is preliminary data.</text>
</comment>
<dbReference type="GO" id="GO:0045490">
    <property type="term" value="P:pectin catabolic process"/>
    <property type="evidence" value="ECO:0007669"/>
    <property type="project" value="UniProtKB-UniRule"/>
</dbReference>
<dbReference type="AlphaFoldDB" id="A0AAP0K5D6"/>
<dbReference type="InterPro" id="IPR006501">
    <property type="entry name" value="Pectinesterase_inhib_dom"/>
</dbReference>
<dbReference type="SUPFAM" id="SSF51126">
    <property type="entry name" value="Pectin lyase-like"/>
    <property type="match status" value="1"/>
</dbReference>
<feature type="domain" description="Pectinesterase inhibitor" evidence="10">
    <location>
        <begin position="77"/>
        <end position="238"/>
    </location>
</feature>
<dbReference type="GO" id="GO:0004857">
    <property type="term" value="F:enzyme inhibitor activity"/>
    <property type="evidence" value="ECO:0007669"/>
    <property type="project" value="InterPro"/>
</dbReference>
<evidence type="ECO:0000259" key="10">
    <source>
        <dbReference type="SMART" id="SM00856"/>
    </source>
</evidence>
<dbReference type="PROSITE" id="PS00503">
    <property type="entry name" value="PECTINESTERASE_2"/>
    <property type="match status" value="1"/>
</dbReference>
<keyword evidence="9" id="KW-0812">Transmembrane</keyword>
<dbReference type="Proteomes" id="UP001417504">
    <property type="component" value="Unassembled WGS sequence"/>
</dbReference>
<dbReference type="SMART" id="SM00856">
    <property type="entry name" value="PMEI"/>
    <property type="match status" value="1"/>
</dbReference>
<dbReference type="InterPro" id="IPR033131">
    <property type="entry name" value="Pectinesterase_Asp_AS"/>
</dbReference>
<evidence type="ECO:0000256" key="3">
    <source>
        <dbReference type="ARBA" id="ARBA00007786"/>
    </source>
</evidence>
<dbReference type="InterPro" id="IPR035513">
    <property type="entry name" value="Invertase/methylesterase_inhib"/>
</dbReference>
<sequence>MGYGRLGAPSESFRSTGSAFDPPPPAQTSAAAKKRKKLILLSSFTALLLVACAVSAALLVHFRTKSPSASEPLSQRKPSQAISKACKKTRYPDLCVNSLVDFPGALAAGERDLVHISFNMTLQRVGKALFGVSEITNFKMDQRLRSAYDDCLELLEDSMDQLTQSLFSIAPSTESDSDGAAAGSTDDVVTWLSAALTNQDTCAEGFEDVNVIDGAGVKGQVESKLKELSELVSNCLSLYAASSDDDGSGGGDFSGVPVQNRRRLLEKEEKEEDSSGGFPKWLSRKDRALLGMPISAIQADIVVSKEGNGTYKTIDEAIKAAPEKSSRRTIIYVKAGRYEEKMLKVGRKKTNLMFIGDGKGKTVITGSKSVADGLTTFHTPSFAATGAGFIARDITFENTAGPAKHQAAALRVGADHSVVYHCDITGYQDSLYVHSQRQFYRECDIYGTVDFIFGNAAVVFQKCNIFARKPMAQQKVTITAQNRKDPNQNTGISIHNCRILPGPDLNKGSTQTFLGRPWKMYSRVVYLLNYMGDHISPHGWLEWNGDFALDTLYYGEYMNYGPGAAVGQRVKWPGYRVITSTTEASKFTVAQFIYGSSWLPSTGVAFVAGLSV</sequence>
<dbReference type="Gene3D" id="2.160.20.10">
    <property type="entry name" value="Single-stranded right-handed beta-helix, Pectin lyase-like"/>
    <property type="match status" value="1"/>
</dbReference>
<evidence type="ECO:0000313" key="11">
    <source>
        <dbReference type="EMBL" id="KAK9145469.1"/>
    </source>
</evidence>
<comment type="similarity">
    <text evidence="2">In the N-terminal section; belongs to the PMEI family.</text>
</comment>
<reference evidence="11 12" key="1">
    <citation type="submission" date="2024-01" db="EMBL/GenBank/DDBJ databases">
        <title>Genome assemblies of Stephania.</title>
        <authorList>
            <person name="Yang L."/>
        </authorList>
    </citation>
    <scope>NUCLEOTIDE SEQUENCE [LARGE SCALE GENOMIC DNA]</scope>
    <source>
        <strain evidence="11">QJT</strain>
        <tissue evidence="11">Leaf</tissue>
    </source>
</reference>
<feature type="region of interest" description="Disordered" evidence="8">
    <location>
        <begin position="1"/>
        <end position="28"/>
    </location>
</feature>
<evidence type="ECO:0000256" key="8">
    <source>
        <dbReference type="SAM" id="MobiDB-lite"/>
    </source>
</evidence>
<comment type="pathway">
    <text evidence="1 7">Glycan metabolism; pectin degradation; 2-dehydro-3-deoxy-D-gluconate from pectin: step 1/5.</text>
</comment>
<dbReference type="Pfam" id="PF04043">
    <property type="entry name" value="PMEI"/>
    <property type="match status" value="1"/>
</dbReference>
<dbReference type="InterPro" id="IPR012334">
    <property type="entry name" value="Pectin_lyas_fold"/>
</dbReference>
<keyword evidence="9" id="KW-1133">Transmembrane helix</keyword>
<keyword evidence="9" id="KW-0472">Membrane</keyword>
<dbReference type="Pfam" id="PF01095">
    <property type="entry name" value="Pectinesterase"/>
    <property type="match status" value="1"/>
</dbReference>
<evidence type="ECO:0000256" key="6">
    <source>
        <dbReference type="PROSITE-ProRule" id="PRU10040"/>
    </source>
</evidence>
<dbReference type="Gene3D" id="1.20.140.40">
    <property type="entry name" value="Invertase/pectin methylesterase inhibitor family protein"/>
    <property type="match status" value="1"/>
</dbReference>
<dbReference type="CDD" id="cd15798">
    <property type="entry name" value="PMEI-like_3"/>
    <property type="match status" value="1"/>
</dbReference>
<dbReference type="FunFam" id="2.160.20.10:FF:000001">
    <property type="entry name" value="Pectinesterase"/>
    <property type="match status" value="1"/>
</dbReference>
<dbReference type="EC" id="3.1.1.11" evidence="7"/>